<name>A0A081NH08_9GAMM</name>
<accession>A0A081NH08</accession>
<gene>
    <name evidence="1" type="ORF">GZ78_08590</name>
</gene>
<dbReference type="Proteomes" id="UP000028073">
    <property type="component" value="Unassembled WGS sequence"/>
</dbReference>
<comment type="caution">
    <text evidence="1">The sequence shown here is derived from an EMBL/GenBank/DDBJ whole genome shotgun (WGS) entry which is preliminary data.</text>
</comment>
<keyword evidence="2" id="KW-1185">Reference proteome</keyword>
<reference evidence="1 2" key="1">
    <citation type="submission" date="2014-06" db="EMBL/GenBank/DDBJ databases">
        <title>Whole Genome Sequences of Three Symbiotic Endozoicomonas Bacteria.</title>
        <authorList>
            <person name="Neave M.J."/>
            <person name="Apprill A."/>
            <person name="Voolstra C.R."/>
        </authorList>
    </citation>
    <scope>NUCLEOTIDE SEQUENCE [LARGE SCALE GENOMIC DNA]</scope>
    <source>
        <strain evidence="1 2">DSM 25634</strain>
    </source>
</reference>
<dbReference type="EMBL" id="JOKH01000002">
    <property type="protein sequence ID" value="KEQ17731.1"/>
    <property type="molecule type" value="Genomic_DNA"/>
</dbReference>
<evidence type="ECO:0000313" key="1">
    <source>
        <dbReference type="EMBL" id="KEQ17731.1"/>
    </source>
</evidence>
<evidence type="ECO:0000313" key="2">
    <source>
        <dbReference type="Proteomes" id="UP000028073"/>
    </source>
</evidence>
<organism evidence="1 2">
    <name type="scientific">Endozoicomonas numazuensis</name>
    <dbReference type="NCBI Taxonomy" id="1137799"/>
    <lineage>
        <taxon>Bacteria</taxon>
        <taxon>Pseudomonadati</taxon>
        <taxon>Pseudomonadota</taxon>
        <taxon>Gammaproteobacteria</taxon>
        <taxon>Oceanospirillales</taxon>
        <taxon>Endozoicomonadaceae</taxon>
        <taxon>Endozoicomonas</taxon>
    </lineage>
</organism>
<dbReference type="AlphaFoldDB" id="A0A081NH08"/>
<dbReference type="RefSeq" id="WP_034834590.1">
    <property type="nucleotide sequence ID" value="NZ_JOKH01000002.1"/>
</dbReference>
<protein>
    <submittedName>
        <fullName evidence="1">Uncharacterized protein</fullName>
    </submittedName>
</protein>
<proteinExistence type="predicted"/>
<sequence length="208" mass="23787">MQIPTFVQQAIDAYNTGHYREAITTLMTVGLFNNRNVTRSSDQTEFAGHLRSNPVKKGVEGKSINDRLIQFVETKGMDMGRAERFIFAENKIRQFSFQETLSTVTCNVEAREKAEKMQTLMDVIGAKTLDEYQGLLEQRDNLQNDLARTSRALDGSQKSAYFEGRTNCRELRSYYNRVDAEFSRVCNAIDRMERDYPGIAGLLASQRK</sequence>